<organism evidence="4 5">
    <name type="scientific">Camelina sativa</name>
    <name type="common">False flax</name>
    <name type="synonym">Myagrum sativum</name>
    <dbReference type="NCBI Taxonomy" id="90675"/>
    <lineage>
        <taxon>Eukaryota</taxon>
        <taxon>Viridiplantae</taxon>
        <taxon>Streptophyta</taxon>
        <taxon>Embryophyta</taxon>
        <taxon>Tracheophyta</taxon>
        <taxon>Spermatophyta</taxon>
        <taxon>Magnoliopsida</taxon>
        <taxon>eudicotyledons</taxon>
        <taxon>Gunneridae</taxon>
        <taxon>Pentapetalae</taxon>
        <taxon>rosids</taxon>
        <taxon>malvids</taxon>
        <taxon>Brassicales</taxon>
        <taxon>Brassicaceae</taxon>
        <taxon>Camelineae</taxon>
        <taxon>Camelina</taxon>
    </lineage>
</organism>
<keyword evidence="3" id="KW-0732">Signal</keyword>
<protein>
    <submittedName>
        <fullName evidence="5">Gamma-interferon-inducible-lysosomal thiol reductase</fullName>
    </submittedName>
</protein>
<reference evidence="4" key="1">
    <citation type="journal article" date="2014" name="Nat. Commun.">
        <title>The emerging biofuel crop Camelina sativa retains a highly undifferentiated hexaploid genome structure.</title>
        <authorList>
            <person name="Kagale S."/>
            <person name="Koh C."/>
            <person name="Nixon J."/>
            <person name="Bollina V."/>
            <person name="Clarke W.E."/>
            <person name="Tuteja R."/>
            <person name="Spillane C."/>
            <person name="Robinson S.J."/>
            <person name="Links M.G."/>
            <person name="Clarke C."/>
            <person name="Higgins E.E."/>
            <person name="Huebert T."/>
            <person name="Sharpe A.G."/>
            <person name="Parkin I.A."/>
        </authorList>
    </citation>
    <scope>NUCLEOTIDE SEQUENCE [LARGE SCALE GENOMIC DNA]</scope>
    <source>
        <strain evidence="4">cv. DH55</strain>
    </source>
</reference>
<gene>
    <name evidence="5" type="primary">LOC104719174</name>
</gene>
<accession>A0ABM0U3P7</accession>
<dbReference type="Proteomes" id="UP000694864">
    <property type="component" value="Chromosome 10"/>
</dbReference>
<feature type="signal peptide" evidence="3">
    <location>
        <begin position="1"/>
        <end position="27"/>
    </location>
</feature>
<keyword evidence="4" id="KW-1185">Reference proteome</keyword>
<dbReference type="PANTHER" id="PTHR13234:SF53">
    <property type="entry name" value="GAMMA INTERFERON RESPONSIVE LYSOSOMAL THIOL (GILT) REDUCTASE FAMILY PROTEIN-RELATED"/>
    <property type="match status" value="1"/>
</dbReference>
<dbReference type="Pfam" id="PF03227">
    <property type="entry name" value="GILT"/>
    <property type="match status" value="1"/>
</dbReference>
<dbReference type="PANTHER" id="PTHR13234">
    <property type="entry name" value="GAMMA-INTERFERON INDUCIBLE LYSOSOMAL THIOL REDUCTASE GILT"/>
    <property type="match status" value="1"/>
</dbReference>
<dbReference type="GeneID" id="104719174"/>
<reference evidence="5" key="2">
    <citation type="submission" date="2025-08" db="UniProtKB">
        <authorList>
            <consortium name="RefSeq"/>
        </authorList>
    </citation>
    <scope>IDENTIFICATION</scope>
    <source>
        <tissue evidence="5">Leaf</tissue>
    </source>
</reference>
<sequence length="230" mass="26121">MVSPSSLTKLVFLACFVLFTFSDKLVAEESDKVQLYLYYESLCPGCQMFIVDDLVKFFDSDLETITDVKLVPFGNAKVSDNMTVTCQHGEEECKLNAFEACAIKILTKPKSQYTFIRCVENNTEHFQQECFQGFRDEKDVNDCYNSDLSKKLILENAKQTMSLKPKHVFVPWVTLNGKPLYDKLDDLVSQVCNTYKGKAPLPKQCNPSALSEKKTTSKLQFSYANGAIKY</sequence>
<evidence type="ECO:0000256" key="2">
    <source>
        <dbReference type="ARBA" id="ARBA00023180"/>
    </source>
</evidence>
<keyword evidence="2" id="KW-0325">Glycoprotein</keyword>
<evidence type="ECO:0000313" key="4">
    <source>
        <dbReference type="Proteomes" id="UP000694864"/>
    </source>
</evidence>
<dbReference type="InterPro" id="IPR004911">
    <property type="entry name" value="Interferon-induced_GILT"/>
</dbReference>
<comment type="similarity">
    <text evidence="1">Belongs to the GILT family.</text>
</comment>
<feature type="chain" id="PRO_5045703476" evidence="3">
    <location>
        <begin position="28"/>
        <end position="230"/>
    </location>
</feature>
<evidence type="ECO:0000256" key="3">
    <source>
        <dbReference type="SAM" id="SignalP"/>
    </source>
</evidence>
<evidence type="ECO:0000313" key="5">
    <source>
        <dbReference type="RefSeq" id="XP_010435337.1"/>
    </source>
</evidence>
<evidence type="ECO:0000256" key="1">
    <source>
        <dbReference type="ARBA" id="ARBA00005679"/>
    </source>
</evidence>
<dbReference type="RefSeq" id="XP_010435337.1">
    <property type="nucleotide sequence ID" value="XM_010437035.1"/>
</dbReference>
<name>A0ABM0U3P7_CAMSA</name>
<proteinExistence type="inferred from homology"/>